<evidence type="ECO:0008006" key="10">
    <source>
        <dbReference type="Google" id="ProtNLM"/>
    </source>
</evidence>
<accession>A0A081C7D8</accession>
<evidence type="ECO:0000256" key="7">
    <source>
        <dbReference type="ARBA" id="ARBA00023016"/>
    </source>
</evidence>
<dbReference type="HOGENOM" id="CLU_164851_7_2_0"/>
<dbReference type="InterPro" id="IPR038570">
    <property type="entry name" value="HicA_sf"/>
</dbReference>
<dbReference type="InterPro" id="IPR012933">
    <property type="entry name" value="HicA_mRNA_interferase"/>
</dbReference>
<proteinExistence type="inferred from homology"/>
<protein>
    <recommendedName>
        <fullName evidence="10">YcfA family protein</fullName>
    </recommendedName>
</protein>
<evidence type="ECO:0000256" key="4">
    <source>
        <dbReference type="ARBA" id="ARBA00022759"/>
    </source>
</evidence>
<keyword evidence="7" id="KW-0346">Stress response</keyword>
<keyword evidence="2" id="KW-1277">Toxin-antitoxin system</keyword>
<dbReference type="Proteomes" id="UP000030661">
    <property type="component" value="Unassembled WGS sequence"/>
</dbReference>
<reference evidence="8" key="1">
    <citation type="journal article" date="2015" name="PeerJ">
        <title>First genomic representation of candidate bacterial phylum KSB3 points to enhanced environmental sensing as a trigger of wastewater bulking.</title>
        <authorList>
            <person name="Sekiguchi Y."/>
            <person name="Ohashi A."/>
            <person name="Parks D.H."/>
            <person name="Yamauchi T."/>
            <person name="Tyson G.W."/>
            <person name="Hugenholtz P."/>
        </authorList>
    </citation>
    <scope>NUCLEOTIDE SEQUENCE [LARGE SCALE GENOMIC DNA]</scope>
</reference>
<evidence type="ECO:0000256" key="5">
    <source>
        <dbReference type="ARBA" id="ARBA00022801"/>
    </source>
</evidence>
<sequence length="61" mass="7247">MKRRDFIRELEQAGCYLKRHGGNHDIYINPHNGKKATVPRHPEIKETLCKLIRKQLEIEHS</sequence>
<comment type="similarity">
    <text evidence="1">Belongs to the HicA mRNA interferase family.</text>
</comment>
<name>A0A081C7D8_VECG1</name>
<keyword evidence="9" id="KW-1185">Reference proteome</keyword>
<evidence type="ECO:0000256" key="3">
    <source>
        <dbReference type="ARBA" id="ARBA00022722"/>
    </source>
</evidence>
<evidence type="ECO:0000256" key="1">
    <source>
        <dbReference type="ARBA" id="ARBA00006620"/>
    </source>
</evidence>
<dbReference type="GO" id="GO:0016787">
    <property type="term" value="F:hydrolase activity"/>
    <property type="evidence" value="ECO:0007669"/>
    <property type="project" value="UniProtKB-KW"/>
</dbReference>
<evidence type="ECO:0000313" key="8">
    <source>
        <dbReference type="EMBL" id="GAK60493.1"/>
    </source>
</evidence>
<dbReference type="eggNOG" id="COG1724">
    <property type="taxonomic scope" value="Bacteria"/>
</dbReference>
<gene>
    <name evidence="8" type="ORF">U27_00390</name>
</gene>
<dbReference type="SUPFAM" id="SSF54786">
    <property type="entry name" value="YcfA/nrd intein domain"/>
    <property type="match status" value="1"/>
</dbReference>
<evidence type="ECO:0000256" key="6">
    <source>
        <dbReference type="ARBA" id="ARBA00022884"/>
    </source>
</evidence>
<dbReference type="AlphaFoldDB" id="A0A081C7D8"/>
<dbReference type="GO" id="GO:0003729">
    <property type="term" value="F:mRNA binding"/>
    <property type="evidence" value="ECO:0007669"/>
    <property type="project" value="InterPro"/>
</dbReference>
<dbReference type="Gene3D" id="3.30.920.30">
    <property type="entry name" value="Hypothetical protein"/>
    <property type="match status" value="1"/>
</dbReference>
<dbReference type="GO" id="GO:0004519">
    <property type="term" value="F:endonuclease activity"/>
    <property type="evidence" value="ECO:0007669"/>
    <property type="project" value="UniProtKB-KW"/>
</dbReference>
<keyword evidence="5" id="KW-0378">Hydrolase</keyword>
<keyword evidence="4" id="KW-0255">Endonuclease</keyword>
<dbReference type="EMBL" id="DF820473">
    <property type="protein sequence ID" value="GAK60493.1"/>
    <property type="molecule type" value="Genomic_DNA"/>
</dbReference>
<dbReference type="STRING" id="1499967.U27_00390"/>
<evidence type="ECO:0000313" key="9">
    <source>
        <dbReference type="Proteomes" id="UP000030661"/>
    </source>
</evidence>
<evidence type="ECO:0000256" key="2">
    <source>
        <dbReference type="ARBA" id="ARBA00022649"/>
    </source>
</evidence>
<dbReference type="Pfam" id="PF07927">
    <property type="entry name" value="HicA_toxin"/>
    <property type="match status" value="1"/>
</dbReference>
<organism evidence="8">
    <name type="scientific">Vecturithrix granuli</name>
    <dbReference type="NCBI Taxonomy" id="1499967"/>
    <lineage>
        <taxon>Bacteria</taxon>
        <taxon>Candidatus Moduliflexota</taxon>
        <taxon>Candidatus Vecturitrichia</taxon>
        <taxon>Candidatus Vecturitrichales</taxon>
        <taxon>Candidatus Vecturitrichaceae</taxon>
        <taxon>Candidatus Vecturithrix</taxon>
    </lineage>
</organism>
<keyword evidence="6" id="KW-0694">RNA-binding</keyword>
<keyword evidence="3" id="KW-0540">Nuclease</keyword>